<feature type="transmembrane region" description="Helical" evidence="1">
    <location>
        <begin position="38"/>
        <end position="58"/>
    </location>
</feature>
<accession>A0A1M6BWQ6</accession>
<sequence length="216" mass="24859">MGIINLMKKDILVCKKYYLFSIIYVIIFAGLFSEHGTISFIMCAIGIHYVISNTGMAFDDKYKADIMMNILPVSRKDIVLVRYLNVLINVIYVTVLYYIAVFITSFKPIFGVQIMPIDFITFLTGLLSICLFTGIETPLYYKLGYQKTRFFGFIVYFAFFGVASYLVNNINISEKTINFMINSSDLIKGILLFLITILISYVSYVISTNIYRKKDF</sequence>
<keyword evidence="1" id="KW-1133">Transmembrane helix</keyword>
<dbReference type="AlphaFoldDB" id="A0A1M6BWQ6"/>
<evidence type="ECO:0000256" key="1">
    <source>
        <dbReference type="SAM" id="Phobius"/>
    </source>
</evidence>
<dbReference type="InterPro" id="IPR025699">
    <property type="entry name" value="ABC2_memb-like"/>
</dbReference>
<keyword evidence="1" id="KW-0812">Transmembrane</keyword>
<feature type="transmembrane region" description="Helical" evidence="1">
    <location>
        <begin position="12"/>
        <end position="32"/>
    </location>
</feature>
<dbReference type="Pfam" id="PF13346">
    <property type="entry name" value="ABC2_membrane_5"/>
    <property type="match status" value="1"/>
</dbReference>
<dbReference type="PANTHER" id="PTHR41309:SF2">
    <property type="entry name" value="MEMBRANE PROTEIN"/>
    <property type="match status" value="1"/>
</dbReference>
<name>A0A1M6BWQ6_9CLOT</name>
<protein>
    <submittedName>
        <fullName evidence="2">ABC-2 family transporter protein</fullName>
    </submittedName>
</protein>
<feature type="transmembrane region" description="Helical" evidence="1">
    <location>
        <begin position="148"/>
        <end position="166"/>
    </location>
</feature>
<feature type="transmembrane region" description="Helical" evidence="1">
    <location>
        <begin position="186"/>
        <end position="206"/>
    </location>
</feature>
<feature type="transmembrane region" description="Helical" evidence="1">
    <location>
        <begin position="119"/>
        <end position="141"/>
    </location>
</feature>
<evidence type="ECO:0000313" key="3">
    <source>
        <dbReference type="Proteomes" id="UP000184241"/>
    </source>
</evidence>
<proteinExistence type="predicted"/>
<evidence type="ECO:0000313" key="2">
    <source>
        <dbReference type="EMBL" id="SHI53185.1"/>
    </source>
</evidence>
<dbReference type="EMBL" id="FQXU01000015">
    <property type="protein sequence ID" value="SHI53185.1"/>
    <property type="molecule type" value="Genomic_DNA"/>
</dbReference>
<gene>
    <name evidence="2" type="ORF">SAMN02745941_03966</name>
</gene>
<organism evidence="2 3">
    <name type="scientific">Clostridium intestinale DSM 6191</name>
    <dbReference type="NCBI Taxonomy" id="1121320"/>
    <lineage>
        <taxon>Bacteria</taxon>
        <taxon>Bacillati</taxon>
        <taxon>Bacillota</taxon>
        <taxon>Clostridia</taxon>
        <taxon>Eubacteriales</taxon>
        <taxon>Clostridiaceae</taxon>
        <taxon>Clostridium</taxon>
    </lineage>
</organism>
<reference evidence="2 3" key="1">
    <citation type="submission" date="2016-11" db="EMBL/GenBank/DDBJ databases">
        <authorList>
            <person name="Jaros S."/>
            <person name="Januszkiewicz K."/>
            <person name="Wedrychowicz H."/>
        </authorList>
    </citation>
    <scope>NUCLEOTIDE SEQUENCE [LARGE SCALE GENOMIC DNA]</scope>
    <source>
        <strain evidence="2 3">DSM 6191</strain>
    </source>
</reference>
<dbReference type="RefSeq" id="WP_073022309.1">
    <property type="nucleotide sequence ID" value="NZ_FQXU01000015.1"/>
</dbReference>
<dbReference type="PANTHER" id="PTHR41309">
    <property type="entry name" value="MEMBRANE PROTEIN-RELATED"/>
    <property type="match status" value="1"/>
</dbReference>
<keyword evidence="1" id="KW-0472">Membrane</keyword>
<feature type="transmembrane region" description="Helical" evidence="1">
    <location>
        <begin position="79"/>
        <end position="99"/>
    </location>
</feature>
<dbReference type="Proteomes" id="UP000184241">
    <property type="component" value="Unassembled WGS sequence"/>
</dbReference>